<accession>A0A426VE50</accession>
<keyword evidence="1" id="KW-0812">Transmembrane</keyword>
<feature type="transmembrane region" description="Helical" evidence="1">
    <location>
        <begin position="641"/>
        <end position="660"/>
    </location>
</feature>
<feature type="transmembrane region" description="Helical" evidence="1">
    <location>
        <begin position="350"/>
        <end position="369"/>
    </location>
</feature>
<dbReference type="OrthoDB" id="9780358at2"/>
<keyword evidence="1" id="KW-1133">Transmembrane helix</keyword>
<sequence>MTRHAAGPRRGWPLWIALLWLVVVGLVAAHQWVFWRAPALNTDVFDLLPQDQQQPLAQQAMAQLAGQGERRIVVMLGAADWDTALAAAQRFDHAIATQQAGLRRAAEAGGNALAFYKPWRDALLTDAQRQALAQPDTEALARQALARLHGLSAGQPTHWLADPLNLWSGWWSQRASVTAARPRDGMLWVPDPKGDREWAVLLYEVEGSAFRMDGERRWADAITHASQAVAGGVQVLSAGIPLHAEAGAAQGNQEMNTIGWGSLAAVVALVWAAFRAVRPVVLIAGSLLIGCAAGLSATVWLFGEVHVLTLVFGASLVGVAEDFGIHYFASRLGTPKVPRWTLMRHLWPGLALALATSVLGYLVMGVVPFPGLRQMAVFSAVGLTAAFLTVVCWFAWLDTGALPGGALERRVAGSLRAWPRWRGRWAGVASVLAVLWCAWGLSRLSINDDVRQLQSSPAALMKAQMQVGQLLKVPSPAQFFLVQGRDADEVLRREEALKQALAPWLAEQARQGTEAGLAAVSDWVPSAARQAADRALTAQAETAVLRRVGQALDEPLTRPGFSTHPLTVQAWLASEASVGARAQWLDHPEGGGQASAVLVRGLAHADQLAALQRLAESMPGVQWVDRVDAISHLMGRFRHTMGWLLVVGHVLVLGALALRFGRQAWRAWLPTAVASVLCVATLGMLHEPFQLFSLLALMLLLGMGVDYGIFLMEHQGDEQGHAWLAVVLGACSTSLSFGLLGLSSTPALHSFGLTLLVGLTIVCLLAPCLRLETTPSKGSS</sequence>
<evidence type="ECO:0000313" key="3">
    <source>
        <dbReference type="Proteomes" id="UP000269265"/>
    </source>
</evidence>
<keyword evidence="1" id="KW-0472">Membrane</keyword>
<reference evidence="2 3" key="1">
    <citation type="submission" date="2018-12" db="EMBL/GenBank/DDBJ databases">
        <title>The whole draft genome of Aquabacterium sp. SJQ9.</title>
        <authorList>
            <person name="Sun L."/>
            <person name="Gao X."/>
            <person name="Chen W."/>
            <person name="Huang K."/>
        </authorList>
    </citation>
    <scope>NUCLEOTIDE SEQUENCE [LARGE SCALE GENOMIC DNA]</scope>
    <source>
        <strain evidence="2 3">SJQ9</strain>
    </source>
</reference>
<evidence type="ECO:0008006" key="4">
    <source>
        <dbReference type="Google" id="ProtNLM"/>
    </source>
</evidence>
<dbReference type="GO" id="GO:0005886">
    <property type="term" value="C:plasma membrane"/>
    <property type="evidence" value="ECO:0007669"/>
    <property type="project" value="TreeGrafter"/>
</dbReference>
<feature type="transmembrane region" description="Helical" evidence="1">
    <location>
        <begin position="375"/>
        <end position="397"/>
    </location>
</feature>
<dbReference type="PANTHER" id="PTHR33406">
    <property type="entry name" value="MEMBRANE PROTEIN MJ1562-RELATED"/>
    <property type="match status" value="1"/>
</dbReference>
<evidence type="ECO:0000313" key="2">
    <source>
        <dbReference type="EMBL" id="RRS05141.1"/>
    </source>
</evidence>
<dbReference type="PANTHER" id="PTHR33406:SF13">
    <property type="entry name" value="MEMBRANE PROTEIN YDFJ"/>
    <property type="match status" value="1"/>
</dbReference>
<evidence type="ECO:0000256" key="1">
    <source>
        <dbReference type="SAM" id="Phobius"/>
    </source>
</evidence>
<gene>
    <name evidence="2" type="ORF">EIP75_06110</name>
</gene>
<comment type="caution">
    <text evidence="2">The sequence shown here is derived from an EMBL/GenBank/DDBJ whole genome shotgun (WGS) entry which is preliminary data.</text>
</comment>
<dbReference type="SUPFAM" id="SSF82866">
    <property type="entry name" value="Multidrug efflux transporter AcrB transmembrane domain"/>
    <property type="match status" value="2"/>
</dbReference>
<dbReference type="InterPro" id="IPR050545">
    <property type="entry name" value="Mycobact_MmpL"/>
</dbReference>
<dbReference type="Gene3D" id="1.20.1640.10">
    <property type="entry name" value="Multidrug efflux transporter AcrB transmembrane domain"/>
    <property type="match status" value="2"/>
</dbReference>
<feature type="transmembrane region" description="Helical" evidence="1">
    <location>
        <begin position="667"/>
        <end position="685"/>
    </location>
</feature>
<feature type="transmembrane region" description="Helical" evidence="1">
    <location>
        <begin position="12"/>
        <end position="35"/>
    </location>
</feature>
<feature type="transmembrane region" description="Helical" evidence="1">
    <location>
        <begin position="748"/>
        <end position="769"/>
    </location>
</feature>
<dbReference type="RefSeq" id="WP_125242360.1">
    <property type="nucleotide sequence ID" value="NZ_RSED01000004.1"/>
</dbReference>
<dbReference type="EMBL" id="RSED01000004">
    <property type="protein sequence ID" value="RRS05141.1"/>
    <property type="molecule type" value="Genomic_DNA"/>
</dbReference>
<organism evidence="2 3">
    <name type="scientific">Aquabacterium soli</name>
    <dbReference type="NCBI Taxonomy" id="2493092"/>
    <lineage>
        <taxon>Bacteria</taxon>
        <taxon>Pseudomonadati</taxon>
        <taxon>Pseudomonadota</taxon>
        <taxon>Betaproteobacteria</taxon>
        <taxon>Burkholderiales</taxon>
        <taxon>Aquabacterium</taxon>
    </lineage>
</organism>
<dbReference type="Proteomes" id="UP000269265">
    <property type="component" value="Unassembled WGS sequence"/>
</dbReference>
<dbReference type="AlphaFoldDB" id="A0A426VE50"/>
<feature type="transmembrane region" description="Helical" evidence="1">
    <location>
        <begin position="281"/>
        <end position="302"/>
    </location>
</feature>
<name>A0A426VE50_9BURK</name>
<feature type="transmembrane region" description="Helical" evidence="1">
    <location>
        <begin position="722"/>
        <end position="742"/>
    </location>
</feature>
<keyword evidence="3" id="KW-1185">Reference proteome</keyword>
<proteinExistence type="predicted"/>
<protein>
    <recommendedName>
        <fullName evidence="4">Membrane transport protein MMPL domain-containing protein</fullName>
    </recommendedName>
</protein>
<feature type="transmembrane region" description="Helical" evidence="1">
    <location>
        <begin position="691"/>
        <end position="710"/>
    </location>
</feature>
<feature type="transmembrane region" description="Helical" evidence="1">
    <location>
        <begin position="257"/>
        <end position="274"/>
    </location>
</feature>